<dbReference type="NCBIfam" id="TIGR00654">
    <property type="entry name" value="PhzF_family"/>
    <property type="match status" value="1"/>
</dbReference>
<dbReference type="STRING" id="1203554.HMPREF1476_01553"/>
<name>S3CD94_9BURK</name>
<gene>
    <name evidence="4" type="ORF">HMPREF1476_01553</name>
</gene>
<dbReference type="EMBL" id="ATCF01000022">
    <property type="protein sequence ID" value="EPD98514.1"/>
    <property type="molecule type" value="Genomic_DNA"/>
</dbReference>
<dbReference type="PIRSF" id="PIRSF016184">
    <property type="entry name" value="PhzC_PhzF"/>
    <property type="match status" value="1"/>
</dbReference>
<keyword evidence="2" id="KW-0413">Isomerase</keyword>
<evidence type="ECO:0000256" key="2">
    <source>
        <dbReference type="ARBA" id="ARBA00023235"/>
    </source>
</evidence>
<dbReference type="PANTHER" id="PTHR13774:SF17">
    <property type="entry name" value="PHENAZINE BIOSYNTHESIS-LIKE DOMAIN-CONTAINING PROTEIN"/>
    <property type="match status" value="1"/>
</dbReference>
<dbReference type="GeneID" id="64060658"/>
<dbReference type="PATRIC" id="fig|1203554.3.peg.1632"/>
<dbReference type="SUPFAM" id="SSF54506">
    <property type="entry name" value="Diaminopimelate epimerase-like"/>
    <property type="match status" value="1"/>
</dbReference>
<sequence>MKCYVVDAFADHLFEGNPAAVCVLDTWLSDELMQLIAVENNLSETAFAVKNAGSYGLRWFTPGGEIDLCGHATLATAYVLMRFYEPNAGEISFQTKSGGLNVKRSGDRFEMDFPAYALSPVPVTEAMTAALGVRPLEAWMGRDLVCVLADERQVCDAAPNPELLLGLDGLLTHITARGSQYDCVSRSFAPKLNVAEDPVCGSGHCHIVPLWADKLRKTDLIARQASKRGGTLYCRRVGDRVKLAGKAVLYSEANLFV</sequence>
<dbReference type="GO" id="GO:0005737">
    <property type="term" value="C:cytoplasm"/>
    <property type="evidence" value="ECO:0007669"/>
    <property type="project" value="TreeGrafter"/>
</dbReference>
<protein>
    <submittedName>
        <fullName evidence="4">PhzF family phenazine biosynthesis protein</fullName>
    </submittedName>
</protein>
<dbReference type="eggNOG" id="COG0384">
    <property type="taxonomic scope" value="Bacteria"/>
</dbReference>
<dbReference type="Gene3D" id="3.10.310.10">
    <property type="entry name" value="Diaminopimelate Epimerase, Chain A, domain 1"/>
    <property type="match status" value="2"/>
</dbReference>
<dbReference type="InterPro" id="IPR003719">
    <property type="entry name" value="Phenazine_PhzF-like"/>
</dbReference>
<evidence type="ECO:0000256" key="1">
    <source>
        <dbReference type="ARBA" id="ARBA00008270"/>
    </source>
</evidence>
<dbReference type="PANTHER" id="PTHR13774">
    <property type="entry name" value="PHENAZINE BIOSYNTHESIS PROTEIN"/>
    <property type="match status" value="1"/>
</dbReference>
<evidence type="ECO:0000313" key="4">
    <source>
        <dbReference type="EMBL" id="EPD98514.1"/>
    </source>
</evidence>
<accession>S3CD94</accession>
<dbReference type="Proteomes" id="UP000014400">
    <property type="component" value="Unassembled WGS sequence"/>
</dbReference>
<organism evidence="4 5">
    <name type="scientific">Sutterella wadsworthensis HGA0223</name>
    <dbReference type="NCBI Taxonomy" id="1203554"/>
    <lineage>
        <taxon>Bacteria</taxon>
        <taxon>Pseudomonadati</taxon>
        <taxon>Pseudomonadota</taxon>
        <taxon>Betaproteobacteria</taxon>
        <taxon>Burkholderiales</taxon>
        <taxon>Sutterellaceae</taxon>
        <taxon>Sutterella</taxon>
    </lineage>
</organism>
<proteinExistence type="inferred from homology"/>
<dbReference type="AlphaFoldDB" id="S3CD94"/>
<reference evidence="4 5" key="1">
    <citation type="submission" date="2013-04" db="EMBL/GenBank/DDBJ databases">
        <title>The Genome Sequence of Sutterella wadsworthensis HGA0223.</title>
        <authorList>
            <consortium name="The Broad Institute Genomics Platform"/>
            <person name="Earl A."/>
            <person name="Ward D."/>
            <person name="Feldgarden M."/>
            <person name="Gevers D."/>
            <person name="Schmidt T.M."/>
            <person name="Dover J."/>
            <person name="Dai D."/>
            <person name="Walker B."/>
            <person name="Young S."/>
            <person name="Zeng Q."/>
            <person name="Gargeya S."/>
            <person name="Fitzgerald M."/>
            <person name="Haas B."/>
            <person name="Abouelleil A."/>
            <person name="Allen A.W."/>
            <person name="Alvarado L."/>
            <person name="Arachchi H.M."/>
            <person name="Berlin A.M."/>
            <person name="Chapman S.B."/>
            <person name="Gainer-Dewar J."/>
            <person name="Goldberg J."/>
            <person name="Griggs A."/>
            <person name="Gujja S."/>
            <person name="Hansen M."/>
            <person name="Howarth C."/>
            <person name="Imamovic A."/>
            <person name="Ireland A."/>
            <person name="Larimer J."/>
            <person name="McCowan C."/>
            <person name="Murphy C."/>
            <person name="Pearson M."/>
            <person name="Poon T.W."/>
            <person name="Priest M."/>
            <person name="Roberts A."/>
            <person name="Saif S."/>
            <person name="Shea T."/>
            <person name="Sisk P."/>
            <person name="Sykes S."/>
            <person name="Wortman J."/>
            <person name="Nusbaum C."/>
            <person name="Birren B."/>
        </authorList>
    </citation>
    <scope>NUCLEOTIDE SEQUENCE [LARGE SCALE GENOMIC DNA]</scope>
    <source>
        <strain evidence="4 5">HGA0223</strain>
    </source>
</reference>
<comment type="similarity">
    <text evidence="1">Belongs to the PhzF family.</text>
</comment>
<comment type="caution">
    <text evidence="4">The sequence shown here is derived from an EMBL/GenBank/DDBJ whole genome shotgun (WGS) entry which is preliminary data.</text>
</comment>
<dbReference type="RefSeq" id="WP_016474750.1">
    <property type="nucleotide sequence ID" value="NZ_KE150480.1"/>
</dbReference>
<evidence type="ECO:0000256" key="3">
    <source>
        <dbReference type="PIRSR" id="PIRSR016184-1"/>
    </source>
</evidence>
<evidence type="ECO:0000313" key="5">
    <source>
        <dbReference type="Proteomes" id="UP000014400"/>
    </source>
</evidence>
<dbReference type="Pfam" id="PF02567">
    <property type="entry name" value="PhzC-PhzF"/>
    <property type="match status" value="1"/>
</dbReference>
<dbReference type="GO" id="GO:0016853">
    <property type="term" value="F:isomerase activity"/>
    <property type="evidence" value="ECO:0007669"/>
    <property type="project" value="UniProtKB-KW"/>
</dbReference>
<feature type="active site" evidence="3">
    <location>
        <position position="44"/>
    </location>
</feature>
<keyword evidence="5" id="KW-1185">Reference proteome</keyword>
<dbReference type="HOGENOM" id="CLU_048756_2_2_4"/>